<feature type="signal peptide" evidence="8">
    <location>
        <begin position="1"/>
        <end position="23"/>
    </location>
</feature>
<reference evidence="10 11" key="1">
    <citation type="submission" date="2024-01" db="EMBL/GenBank/DDBJ databases">
        <title>Uliginosibacterium soil sp. nov.</title>
        <authorList>
            <person name="Lv Y."/>
        </authorList>
    </citation>
    <scope>NUCLEOTIDE SEQUENCE [LARGE SCALE GENOMIC DNA]</scope>
    <source>
        <strain evidence="10 11">H3</strain>
    </source>
</reference>
<evidence type="ECO:0000256" key="5">
    <source>
        <dbReference type="ARBA" id="ARBA00022448"/>
    </source>
</evidence>
<dbReference type="SUPFAM" id="SSF53850">
    <property type="entry name" value="Periplasmic binding protein-like II"/>
    <property type="match status" value="1"/>
</dbReference>
<keyword evidence="8" id="KW-0732">Signal</keyword>
<protein>
    <recommendedName>
        <fullName evidence="4 7">Phosphate-binding protein PstS</fullName>
    </recommendedName>
</protein>
<dbReference type="PANTHER" id="PTHR42996:SF1">
    <property type="entry name" value="PHOSPHATE-BINDING PROTEIN PSTS"/>
    <property type="match status" value="1"/>
</dbReference>
<comment type="similarity">
    <text evidence="2 7">Belongs to the PstS family.</text>
</comment>
<evidence type="ECO:0000256" key="3">
    <source>
        <dbReference type="ARBA" id="ARBA00011529"/>
    </source>
</evidence>
<evidence type="ECO:0000256" key="8">
    <source>
        <dbReference type="SAM" id="SignalP"/>
    </source>
</evidence>
<dbReference type="InterPro" id="IPR024370">
    <property type="entry name" value="PBP_domain"/>
</dbReference>
<gene>
    <name evidence="10" type="primary">pstS</name>
    <name evidence="10" type="ORF">VVD49_07290</name>
</gene>
<dbReference type="InterPro" id="IPR050962">
    <property type="entry name" value="Phosphate-bind_PstS"/>
</dbReference>
<comment type="function">
    <text evidence="1 7">Part of the ABC transporter complex PstSACB involved in phosphate import.</text>
</comment>
<name>A0ABU6K0R8_9RHOO</name>
<keyword evidence="6 7" id="KW-0592">Phosphate transport</keyword>
<evidence type="ECO:0000256" key="1">
    <source>
        <dbReference type="ARBA" id="ARBA00002841"/>
    </source>
</evidence>
<evidence type="ECO:0000256" key="2">
    <source>
        <dbReference type="ARBA" id="ARBA00008725"/>
    </source>
</evidence>
<dbReference type="CDD" id="cd13565">
    <property type="entry name" value="PBP2_PstS"/>
    <property type="match status" value="1"/>
</dbReference>
<accession>A0ABU6K0R8</accession>
<comment type="caution">
    <text evidence="10">The sequence shown here is derived from an EMBL/GenBank/DDBJ whole genome shotgun (WGS) entry which is preliminary data.</text>
</comment>
<dbReference type="NCBIfam" id="TIGR00975">
    <property type="entry name" value="3a0107s03"/>
    <property type="match status" value="1"/>
</dbReference>
<keyword evidence="5 7" id="KW-0813">Transport</keyword>
<proteinExistence type="inferred from homology"/>
<dbReference type="Gene3D" id="3.40.190.10">
    <property type="entry name" value="Periplasmic binding protein-like II"/>
    <property type="match status" value="2"/>
</dbReference>
<sequence length="350" mass="37135">MKKHKLPLYALICASLLSGSAGASEIVGAGSSAAAPLYNAWAQDWSSVAGGILKYAPVGSSAGIKAIQEGKGDFGASDVPLPKEELDKHGLINFPVAISGIVPIVNLPGMPRGELRLSGTVLANILAGQITQWNDPQIGALNRGRALPNLPIHVIAREDGSGTTYVLSNYLGKVSEGWAKNFGNDFKIKWSASVKQVKGTSGMLEAVAAQAGALGYAEYGQVESARLNYVRVANQKGRYPQPDAASFTAALEGSAWSTAGKFEEMLTDAPSINAWPITGGTFIVMPKRVADARRAETVLSFLTYGFAKCDAATAKQRWIPLPERTQARVVREMSRLTDAQGGPLSWKLSY</sequence>
<dbReference type="Pfam" id="PF12849">
    <property type="entry name" value="PBP_like_2"/>
    <property type="match status" value="1"/>
</dbReference>
<evidence type="ECO:0000313" key="10">
    <source>
        <dbReference type="EMBL" id="MEC5385524.1"/>
    </source>
</evidence>
<comment type="subunit">
    <text evidence="3 7">The complex is composed of two ATP-binding proteins (PstB), two transmembrane proteins (PstC and PstA) and a solute-binding protein (PstS).</text>
</comment>
<dbReference type="PANTHER" id="PTHR42996">
    <property type="entry name" value="PHOSPHATE-BINDING PROTEIN PSTS"/>
    <property type="match status" value="1"/>
</dbReference>
<organism evidence="10 11">
    <name type="scientific">Uliginosibacterium silvisoli</name>
    <dbReference type="NCBI Taxonomy" id="3114758"/>
    <lineage>
        <taxon>Bacteria</taxon>
        <taxon>Pseudomonadati</taxon>
        <taxon>Pseudomonadota</taxon>
        <taxon>Betaproteobacteria</taxon>
        <taxon>Rhodocyclales</taxon>
        <taxon>Zoogloeaceae</taxon>
        <taxon>Uliginosibacterium</taxon>
    </lineage>
</organism>
<evidence type="ECO:0000256" key="7">
    <source>
        <dbReference type="PIRNR" id="PIRNR002756"/>
    </source>
</evidence>
<evidence type="ECO:0000313" key="11">
    <source>
        <dbReference type="Proteomes" id="UP001331561"/>
    </source>
</evidence>
<evidence type="ECO:0000256" key="4">
    <source>
        <dbReference type="ARBA" id="ARBA00021889"/>
    </source>
</evidence>
<keyword evidence="11" id="KW-1185">Reference proteome</keyword>
<dbReference type="PIRSF" id="PIRSF002756">
    <property type="entry name" value="PstS"/>
    <property type="match status" value="1"/>
</dbReference>
<dbReference type="InterPro" id="IPR005673">
    <property type="entry name" value="ABC_phos-bd_PstS"/>
</dbReference>
<feature type="chain" id="PRO_5046354991" description="Phosphate-binding protein PstS" evidence="8">
    <location>
        <begin position="24"/>
        <end position="350"/>
    </location>
</feature>
<dbReference type="RefSeq" id="WP_327598476.1">
    <property type="nucleotide sequence ID" value="NZ_JAYXHS010000001.1"/>
</dbReference>
<evidence type="ECO:0000259" key="9">
    <source>
        <dbReference type="Pfam" id="PF12849"/>
    </source>
</evidence>
<feature type="domain" description="PBP" evidence="9">
    <location>
        <begin position="20"/>
        <end position="225"/>
    </location>
</feature>
<dbReference type="EMBL" id="JAYXHS010000001">
    <property type="protein sequence ID" value="MEC5385524.1"/>
    <property type="molecule type" value="Genomic_DNA"/>
</dbReference>
<dbReference type="Proteomes" id="UP001331561">
    <property type="component" value="Unassembled WGS sequence"/>
</dbReference>
<evidence type="ECO:0000256" key="6">
    <source>
        <dbReference type="ARBA" id="ARBA00022592"/>
    </source>
</evidence>